<proteinExistence type="predicted"/>
<sequence length="133" mass="14581">MPGPSNRSLEMMIGGLLEATQNMQRDITEIRRDIKDSDARAALSYEQSEQRAAASRAKMYQKTDELVERVNATESAVSRLNADMTSVKEVTAEVTRWKLMGLGALGVTGMAAAALASLITAYWTDIWRVVRGG</sequence>
<evidence type="ECO:0000313" key="2">
    <source>
        <dbReference type="EMBL" id="BAB54924.1"/>
    </source>
</evidence>
<name>Q98NT1_RHILO</name>
<dbReference type="Pfam" id="PF07439">
    <property type="entry name" value="DUF1515"/>
    <property type="match status" value="1"/>
</dbReference>
<dbReference type="KEGG" id="mlo:mlr9754"/>
<accession>Q98NT1</accession>
<dbReference type="EMBL" id="AP003017">
    <property type="protein sequence ID" value="BAB54924.1"/>
    <property type="molecule type" value="Genomic_DNA"/>
</dbReference>
<keyword evidence="1" id="KW-0812">Transmembrane</keyword>
<dbReference type="HOGENOM" id="CLU_1914597_0_0_5"/>
<protein>
    <submittedName>
        <fullName evidence="2">Mlr9754 protein</fullName>
    </submittedName>
</protein>
<geneLocation type="plasmid" evidence="2 3">
    <name>pMLb</name>
</geneLocation>
<dbReference type="InterPro" id="IPR010889">
    <property type="entry name" value="DUF1515"/>
</dbReference>
<dbReference type="PIRSF" id="PIRSF033399">
    <property type="entry name" value="DUF1515"/>
    <property type="match status" value="1"/>
</dbReference>
<organism evidence="2 3">
    <name type="scientific">Mesorhizobium japonicum (strain LMG 29417 / CECT 9101 / MAFF 303099)</name>
    <name type="common">Mesorhizobium loti (strain MAFF 303099)</name>
    <dbReference type="NCBI Taxonomy" id="266835"/>
    <lineage>
        <taxon>Bacteria</taxon>
        <taxon>Pseudomonadati</taxon>
        <taxon>Pseudomonadota</taxon>
        <taxon>Alphaproteobacteria</taxon>
        <taxon>Hyphomicrobiales</taxon>
        <taxon>Phyllobacteriaceae</taxon>
        <taxon>Mesorhizobium</taxon>
    </lineage>
</organism>
<reference evidence="2 3" key="1">
    <citation type="journal article" date="2000" name="DNA Res.">
        <title>Complete genome structure of the nitrogen-fixing symbiotic bacterium Mesorhizobium loti.</title>
        <authorList>
            <person name="Kaneko T."/>
            <person name="Nakamura Y."/>
            <person name="Sato S."/>
            <person name="Asamizu E."/>
            <person name="Kato T."/>
            <person name="Sasamoto S."/>
            <person name="Watanabe A."/>
            <person name="Idesawa K."/>
            <person name="Ishikawa A."/>
            <person name="Kawashima K."/>
            <person name="Kimura T."/>
            <person name="Kishida Y."/>
            <person name="Kiyokawa C."/>
            <person name="Kohara M."/>
            <person name="Matsumoto M."/>
            <person name="Matsuno A."/>
            <person name="Mochizuki Y."/>
            <person name="Nakayama S."/>
            <person name="Nakazaki N."/>
            <person name="Shimpo S."/>
            <person name="Sugimoto M."/>
            <person name="Takeuchi C."/>
            <person name="Yamada M."/>
            <person name="Tabata S."/>
        </authorList>
    </citation>
    <scope>NUCLEOTIDE SEQUENCE [LARGE SCALE GENOMIC DNA]</scope>
    <source>
        <strain evidence="3">LMG 29417 / CECT 9101 / MAFF 303099</strain>
        <plasmid evidence="2 3">pMLb</plasmid>
    </source>
</reference>
<evidence type="ECO:0000256" key="1">
    <source>
        <dbReference type="SAM" id="Phobius"/>
    </source>
</evidence>
<dbReference type="AlphaFoldDB" id="Q98NT1"/>
<keyword evidence="2" id="KW-0614">Plasmid</keyword>
<keyword evidence="1" id="KW-0472">Membrane</keyword>
<feature type="transmembrane region" description="Helical" evidence="1">
    <location>
        <begin position="102"/>
        <end position="123"/>
    </location>
</feature>
<keyword evidence="1" id="KW-1133">Transmembrane helix</keyword>
<evidence type="ECO:0000313" key="3">
    <source>
        <dbReference type="Proteomes" id="UP000000552"/>
    </source>
</evidence>
<gene>
    <name evidence="2" type="ordered locus">mlr9754</name>
</gene>
<dbReference type="Proteomes" id="UP000000552">
    <property type="component" value="Plasmid pMLb"/>
</dbReference>